<gene>
    <name evidence="2" type="ORF">HNP73_000261</name>
</gene>
<accession>A0A840SHV6</accession>
<reference evidence="2 3" key="1">
    <citation type="submission" date="2020-08" db="EMBL/GenBank/DDBJ databases">
        <title>Genomic Encyclopedia of Type Strains, Phase IV (KMG-IV): sequencing the most valuable type-strain genomes for metagenomic binning, comparative biology and taxonomic classification.</title>
        <authorList>
            <person name="Goeker M."/>
        </authorList>
    </citation>
    <scope>NUCLEOTIDE SEQUENCE [LARGE SCALE GENOMIC DNA]</scope>
    <source>
        <strain evidence="2 3">DSM 101730</strain>
    </source>
</reference>
<protein>
    <recommendedName>
        <fullName evidence="1">Helix-turn-helix domain-containing protein</fullName>
    </recommendedName>
</protein>
<proteinExistence type="predicted"/>
<organism evidence="2 3">
    <name type="scientific">Amaricoccus macauensis</name>
    <dbReference type="NCBI Taxonomy" id="57001"/>
    <lineage>
        <taxon>Bacteria</taxon>
        <taxon>Pseudomonadati</taxon>
        <taxon>Pseudomonadota</taxon>
        <taxon>Alphaproteobacteria</taxon>
        <taxon>Rhodobacterales</taxon>
        <taxon>Paracoccaceae</taxon>
        <taxon>Amaricoccus</taxon>
    </lineage>
</organism>
<dbReference type="InterPro" id="IPR009061">
    <property type="entry name" value="DNA-bd_dom_put_sf"/>
</dbReference>
<evidence type="ECO:0000259" key="1">
    <source>
        <dbReference type="Pfam" id="PF12728"/>
    </source>
</evidence>
<dbReference type="SUPFAM" id="SSF46955">
    <property type="entry name" value="Putative DNA-binding domain"/>
    <property type="match status" value="1"/>
</dbReference>
<name>A0A840SHV6_9RHOB</name>
<dbReference type="AlphaFoldDB" id="A0A840SHV6"/>
<sequence>MQNDDPAGSELPIGLALYLRESELALRWRMSERTLQRWRQAGKVPRYLRLGGRVLYPIADVLAFEAGAAAGGRGGVRR</sequence>
<dbReference type="RefSeq" id="WP_184146339.1">
    <property type="nucleotide sequence ID" value="NZ_JACHFM010000001.1"/>
</dbReference>
<dbReference type="Proteomes" id="UP000549457">
    <property type="component" value="Unassembled WGS sequence"/>
</dbReference>
<evidence type="ECO:0000313" key="2">
    <source>
        <dbReference type="EMBL" id="MBB5220340.1"/>
    </source>
</evidence>
<feature type="domain" description="Helix-turn-helix" evidence="1">
    <location>
        <begin position="19"/>
        <end position="64"/>
    </location>
</feature>
<keyword evidence="3" id="KW-1185">Reference proteome</keyword>
<dbReference type="Pfam" id="PF12728">
    <property type="entry name" value="HTH_17"/>
    <property type="match status" value="1"/>
</dbReference>
<evidence type="ECO:0000313" key="3">
    <source>
        <dbReference type="Proteomes" id="UP000549457"/>
    </source>
</evidence>
<dbReference type="EMBL" id="JACHFM010000001">
    <property type="protein sequence ID" value="MBB5220340.1"/>
    <property type="molecule type" value="Genomic_DNA"/>
</dbReference>
<dbReference type="InterPro" id="IPR041657">
    <property type="entry name" value="HTH_17"/>
</dbReference>
<comment type="caution">
    <text evidence="2">The sequence shown here is derived from an EMBL/GenBank/DDBJ whole genome shotgun (WGS) entry which is preliminary data.</text>
</comment>